<sequence length="204" mass="21653">MPSPSLTREVEPSTTSLLPPPAGHQLNTGIIVAIALSAFAVLLASAITLFLLFCRRGHAQRSRKIEVHTHRGRWSRRLSSVWTGLGSVSVDPCFDSSESLWRHSDQVGCQVANPEKLEPGASACTSPTPTEVRPLVQDTSVHSLHEGVALQASSTSLGLLALTGIAYTTAKPVNHDGEKLAEWRRSGASRVTASSGGVQSVEAL</sequence>
<feature type="compositionally biased region" description="Polar residues" evidence="1">
    <location>
        <begin position="1"/>
        <end position="17"/>
    </location>
</feature>
<name>A0A5K1JYP0_9APHY</name>
<feature type="region of interest" description="Disordered" evidence="1">
    <location>
        <begin position="1"/>
        <end position="20"/>
    </location>
</feature>
<accession>A0A5K1JYP0</accession>
<keyword evidence="2" id="KW-0812">Transmembrane</keyword>
<feature type="transmembrane region" description="Helical" evidence="2">
    <location>
        <begin position="30"/>
        <end position="54"/>
    </location>
</feature>
<dbReference type="AlphaFoldDB" id="A0A5K1JYP0"/>
<evidence type="ECO:0000256" key="2">
    <source>
        <dbReference type="SAM" id="Phobius"/>
    </source>
</evidence>
<keyword evidence="2" id="KW-1133">Transmembrane helix</keyword>
<organism evidence="3">
    <name type="scientific">Ganoderma boninense</name>
    <dbReference type="NCBI Taxonomy" id="34458"/>
    <lineage>
        <taxon>Eukaryota</taxon>
        <taxon>Fungi</taxon>
        <taxon>Dikarya</taxon>
        <taxon>Basidiomycota</taxon>
        <taxon>Agaricomycotina</taxon>
        <taxon>Agaricomycetes</taxon>
        <taxon>Polyporales</taxon>
        <taxon>Polyporaceae</taxon>
        <taxon>Ganoderma</taxon>
    </lineage>
</organism>
<evidence type="ECO:0000256" key="1">
    <source>
        <dbReference type="SAM" id="MobiDB-lite"/>
    </source>
</evidence>
<dbReference type="EMBL" id="LR726764">
    <property type="protein sequence ID" value="VWO98157.1"/>
    <property type="molecule type" value="Genomic_DNA"/>
</dbReference>
<evidence type="ECO:0000313" key="3">
    <source>
        <dbReference type="EMBL" id="VWO98157.1"/>
    </source>
</evidence>
<proteinExistence type="predicted"/>
<protein>
    <submittedName>
        <fullName evidence="3">Uncharacterized protein</fullName>
    </submittedName>
</protein>
<gene>
    <name evidence="3" type="primary">G2WS91</name>
</gene>
<reference evidence="3" key="1">
    <citation type="submission" date="2019-10" db="EMBL/GenBank/DDBJ databases">
        <authorList>
            <person name="Nor Muhammad N."/>
        </authorList>
    </citation>
    <scope>NUCLEOTIDE SEQUENCE</scope>
</reference>
<keyword evidence="2" id="KW-0472">Membrane</keyword>